<accession>A0A8S5RXM0</accession>
<dbReference type="EMBL" id="BK032506">
    <property type="protein sequence ID" value="DAF43311.1"/>
    <property type="molecule type" value="Genomic_DNA"/>
</dbReference>
<evidence type="ECO:0000259" key="1">
    <source>
        <dbReference type="SMART" id="SM00635"/>
    </source>
</evidence>
<dbReference type="InterPro" id="IPR003343">
    <property type="entry name" value="Big_2"/>
</dbReference>
<feature type="domain" description="BIG2" evidence="1">
    <location>
        <begin position="25"/>
        <end position="96"/>
    </location>
</feature>
<reference evidence="2" key="1">
    <citation type="journal article" date="2021" name="Proc. Natl. Acad. Sci. U.S.A.">
        <title>A Catalog of Tens of Thousands of Viruses from Human Metagenomes Reveals Hidden Associations with Chronic Diseases.</title>
        <authorList>
            <person name="Tisza M.J."/>
            <person name="Buck C.B."/>
        </authorList>
    </citation>
    <scope>NUCLEOTIDE SEQUENCE</scope>
    <source>
        <strain evidence="2">CtEJG5</strain>
    </source>
</reference>
<evidence type="ECO:0000313" key="2">
    <source>
        <dbReference type="EMBL" id="DAF43311.1"/>
    </source>
</evidence>
<name>A0A8S5RXM0_9CAUD</name>
<protein>
    <submittedName>
        <fullName evidence="2">Ig-like domain protein</fullName>
    </submittedName>
</protein>
<dbReference type="PANTHER" id="PTHR23019">
    <property type="entry name" value="NUCLEAR PORE MEMBRANE GLYCOPROTEIN GP210-RELATED"/>
    <property type="match status" value="1"/>
</dbReference>
<dbReference type="Gene3D" id="2.60.40.1080">
    <property type="match status" value="2"/>
</dbReference>
<dbReference type="SUPFAM" id="SSF49373">
    <property type="entry name" value="Invasin/intimin cell-adhesion fragments"/>
    <property type="match status" value="2"/>
</dbReference>
<dbReference type="InterPro" id="IPR008964">
    <property type="entry name" value="Invasin/intimin_cell_adhesion"/>
</dbReference>
<sequence>MKRWKKISVILLAMIMALAMVVPASAATVKINKTKATICTGQTLQLKMVGTKAKPKWSSNSRNAIVNNAGKVTAKARGTATITAKIGKKSYRCSVTVEAPRISSSNISLYKGKTAQLKMLNTKQKYRWSSSNTKVATVSSTGKIRGKSAGTAYVSARSASGKTFKCKVTVKNTPSKLKMLLPNQKECGNAEFFIEYNSQRSTNGKTVLMQLYKQFPMGYINFSASNVDRGLTTYIYIDGKLWDQNRGTSVSGGGSLDDSYITAGTHVVEMVQFANNNRYGKVKSYRRAMYKVIYK</sequence>
<dbReference type="PANTHER" id="PTHR23019:SF0">
    <property type="entry name" value="NUCLEAR PORE MEMBRANE GLYCOPROTEIN 210"/>
    <property type="match status" value="1"/>
</dbReference>
<dbReference type="Pfam" id="PF02368">
    <property type="entry name" value="Big_2"/>
    <property type="match status" value="2"/>
</dbReference>
<feature type="domain" description="BIG2" evidence="1">
    <location>
        <begin position="97"/>
        <end position="167"/>
    </location>
</feature>
<dbReference type="SMART" id="SM00635">
    <property type="entry name" value="BID_2"/>
    <property type="match status" value="2"/>
</dbReference>
<proteinExistence type="predicted"/>
<dbReference type="InterPro" id="IPR045197">
    <property type="entry name" value="NUP210-like"/>
</dbReference>
<organism evidence="2">
    <name type="scientific">Siphoviridae sp. ctEJG5</name>
    <dbReference type="NCBI Taxonomy" id="2827814"/>
    <lineage>
        <taxon>Viruses</taxon>
        <taxon>Duplodnaviria</taxon>
        <taxon>Heunggongvirae</taxon>
        <taxon>Uroviricota</taxon>
        <taxon>Caudoviricetes</taxon>
    </lineage>
</organism>